<accession>A0AC61N594</accession>
<protein>
    <submittedName>
        <fullName evidence="1">NAD-dependent epimerase/dehydratase family protein</fullName>
    </submittedName>
</protein>
<sequence length="291" mass="33255">MNILVIGGTRFFGIPMVEALLDTGHDVTIVTRGLSPDSFGSKVKRIILDRTDEKNVRKTLSGRRFDVIIDKLAYCSNDIRSLMEAADFGRYIHMSTTAVYEPKHLNTVESDFDGTAKELIWCGRPDFPYDEIKRQAECALWQKYPDRNWIAVRYPFVIGKDDYTKRLLFYVEHVMKSIPMFIDNVDCQMGFIRSDEAGKFLAFLAEKDFRGAVNGSSEGTISIREMLDYVEQKTGKKAVLNAGGDAAPYNGEPEYSINTDLAASLGFRFSRLHDWIFELLDYYIELLRQDT</sequence>
<name>A0AC61N594_9FIRM</name>
<keyword evidence="2" id="KW-1185">Reference proteome</keyword>
<evidence type="ECO:0000313" key="2">
    <source>
        <dbReference type="Proteomes" id="UP000682782"/>
    </source>
</evidence>
<proteinExistence type="predicted"/>
<evidence type="ECO:0000313" key="1">
    <source>
        <dbReference type="EMBL" id="QUC68400.1"/>
    </source>
</evidence>
<dbReference type="EMBL" id="CP068393">
    <property type="protein sequence ID" value="QUC68400.1"/>
    <property type="molecule type" value="Genomic_DNA"/>
</dbReference>
<gene>
    <name evidence="1" type="ORF">JYE49_06835</name>
</gene>
<dbReference type="Proteomes" id="UP000682782">
    <property type="component" value="Chromosome"/>
</dbReference>
<reference evidence="1" key="1">
    <citation type="submission" date="2021-01" db="EMBL/GenBank/DDBJ databases">
        <title>Complete genome sequence of Clostridiales bacterium R-7.</title>
        <authorList>
            <person name="Mahoney-Kurpe S.C."/>
            <person name="Palevich N."/>
            <person name="Koike S."/>
            <person name="Moon C.D."/>
            <person name="Attwood G.T."/>
        </authorList>
    </citation>
    <scope>NUCLEOTIDE SEQUENCE</scope>
    <source>
        <strain evidence="1">R-7</strain>
    </source>
</reference>
<organism evidence="1 2">
    <name type="scientific">Aristaeella hokkaidonensis</name>
    <dbReference type="NCBI Taxonomy" id="3046382"/>
    <lineage>
        <taxon>Bacteria</taxon>
        <taxon>Bacillati</taxon>
        <taxon>Bacillota</taxon>
        <taxon>Clostridia</taxon>
        <taxon>Eubacteriales</taxon>
        <taxon>Aristaeellaceae</taxon>
        <taxon>Aristaeella</taxon>
    </lineage>
</organism>